<name>J8ZWN1_EDHAE</name>
<organism evidence="1 2">
    <name type="scientific">Edhazardia aedis (strain USNM 41457)</name>
    <name type="common">Microsporidian parasite</name>
    <dbReference type="NCBI Taxonomy" id="1003232"/>
    <lineage>
        <taxon>Eukaryota</taxon>
        <taxon>Fungi</taxon>
        <taxon>Fungi incertae sedis</taxon>
        <taxon>Microsporidia</taxon>
        <taxon>Edhazardia</taxon>
    </lineage>
</organism>
<keyword evidence="2" id="KW-1185">Reference proteome</keyword>
<evidence type="ECO:0000313" key="1">
    <source>
        <dbReference type="EMBL" id="EJW04058.1"/>
    </source>
</evidence>
<sequence>MVYEDFEESVPSEKNSAVLDNHNDSEIIEKFKGLSEKEIFDDLKETERKKEIKNVKVVNSKISSVNFQDDDLQDKKNYNKAIERKKNNNTDKNKRKNTKISKKECEKNVCIPFKTTYENFSKSQNLSTNIEKNKTGVFAKTEGIKSLDNLKINKTETENEGYEEPQIYLRSIEKNNAGHLDKGLKISKKKLKMSKINEKSEGEGLSENSEKSNYINNSLTREPNIMIKKYMKSLENLRYDEMENYYSEYEEKKEEFAENSETARIYSKDEVNNSAQKGIGNLENCKIIDDVSKDKKNCRKKIESEIIKSPKINVIESEKKEDAPIMDNDSIIPKKNFEKNGKQNDEKTFFVVFDDEIKSEYNLEYIEGKNSDNEKNTEEMQTPHKKIIELLNETEFEKFQSSTEIVDSRESNNFDSKSLSSKFLSENSDFREFCVTGLHKEKDIKDIYYSEERTENAFEKIDDAVFNKFCDVDFCAVKIPDIVITKCSDVSIEIEKNEISSFSIESFEEEKIDESVHKLNSITTEEFQIENGEIDKNAREKSMEMLETNDYSFDTLKKKEKSAFKFNLENEKKEPESKLYGGEHEKHEKSIREKCIYNINIESESDKKSSKEKLKDVKINSYVDRCELFNKNDKESYIDKITDNFFVTEDFGMQLSEKKNNNRGLNITNICRIYKVLDDGNVEESNKVLGVEIEKNIQEDEKEAFKDFSSAVKNTDLRVDFLKGLINEKPESRDLMLKDEIIEKAENAPSNDDLKEDLNKYCSRSITEKEANDVEKKSPGDVKNDNLICKSDLNQSIEKTYDVALEGEVKINFNENSEKSLQEYSNDPERLFDAQVEISDIKQEENIIDNSYKSEDLKNYSKSNQRKKMRKNFQFNEDEVLAEMSDNKEMNVFDCSLEKKVIEVFDENFVKNDGKECDKMLELGEVKISNITTEEKNNGNFSENVKEKQKNKNIIYDSSSKENRIEELEKNIDQYALQSKKIFF</sequence>
<dbReference type="AlphaFoldDB" id="J8ZWN1"/>
<reference evidence="1 2" key="1">
    <citation type="submission" date="2011-08" db="EMBL/GenBank/DDBJ databases">
        <authorList>
            <person name="Liu Z.J."/>
            <person name="Shi F.L."/>
            <person name="Lu J.Q."/>
            <person name="Li M."/>
            <person name="Wang Z.L."/>
        </authorList>
    </citation>
    <scope>NUCLEOTIDE SEQUENCE [LARGE SCALE GENOMIC DNA]</scope>
    <source>
        <strain evidence="1 2">USNM 41457</strain>
    </source>
</reference>
<dbReference type="EMBL" id="AFBI03000024">
    <property type="protein sequence ID" value="EJW04058.1"/>
    <property type="molecule type" value="Genomic_DNA"/>
</dbReference>
<gene>
    <name evidence="1" type="ORF">EDEG_01634</name>
</gene>
<dbReference type="VEuPathDB" id="MicrosporidiaDB:EDEG_01634"/>
<protein>
    <submittedName>
        <fullName evidence="1">Uncharacterized protein</fullName>
    </submittedName>
</protein>
<dbReference type="HOGENOM" id="CLU_302856_0_0_1"/>
<evidence type="ECO:0000313" key="2">
    <source>
        <dbReference type="Proteomes" id="UP000003163"/>
    </source>
</evidence>
<comment type="caution">
    <text evidence="1">The sequence shown here is derived from an EMBL/GenBank/DDBJ whole genome shotgun (WGS) entry which is preliminary data.</text>
</comment>
<dbReference type="Proteomes" id="UP000003163">
    <property type="component" value="Unassembled WGS sequence"/>
</dbReference>
<reference evidence="2" key="2">
    <citation type="submission" date="2015-07" db="EMBL/GenBank/DDBJ databases">
        <title>Contrasting host-pathogen interactions and genome evolution in two generalist and specialist microsporidian pathogens of mosquitoes.</title>
        <authorList>
            <consortium name="The Broad Institute Genomics Platform"/>
            <consortium name="The Broad Institute Genome Sequencing Center for Infectious Disease"/>
            <person name="Cuomo C.A."/>
            <person name="Sanscrainte N.D."/>
            <person name="Goldberg J.M."/>
            <person name="Heiman D."/>
            <person name="Young S."/>
            <person name="Zeng Q."/>
            <person name="Becnel J.J."/>
            <person name="Birren B.W."/>
        </authorList>
    </citation>
    <scope>NUCLEOTIDE SEQUENCE [LARGE SCALE GENOMIC DNA]</scope>
    <source>
        <strain evidence="2">USNM 41457</strain>
    </source>
</reference>
<proteinExistence type="predicted"/>
<accession>J8ZWN1</accession>
<dbReference type="InParanoid" id="J8ZWN1"/>